<dbReference type="AlphaFoldDB" id="A0A836BNL2"/>
<protein>
    <recommendedName>
        <fullName evidence="3">Serine-threonine/tyrosine-protein kinase catalytic domain-containing protein</fullName>
    </recommendedName>
</protein>
<feature type="non-terminal residue" evidence="1">
    <location>
        <position position="1"/>
    </location>
</feature>
<accession>A0A836BNL2</accession>
<dbReference type="Proteomes" id="UP000612055">
    <property type="component" value="Unassembled WGS sequence"/>
</dbReference>
<proteinExistence type="predicted"/>
<reference evidence="1" key="1">
    <citation type="journal article" date="2020" name="bioRxiv">
        <title>Comparative genomics of Chlamydomonas.</title>
        <authorList>
            <person name="Craig R.J."/>
            <person name="Hasan A.R."/>
            <person name="Ness R.W."/>
            <person name="Keightley P.D."/>
        </authorList>
    </citation>
    <scope>NUCLEOTIDE SEQUENCE</scope>
    <source>
        <strain evidence="1">CCAP 11/70</strain>
    </source>
</reference>
<dbReference type="Gene3D" id="1.10.510.10">
    <property type="entry name" value="Transferase(Phosphotransferase) domain 1"/>
    <property type="match status" value="1"/>
</dbReference>
<name>A0A836BNL2_9CHLO</name>
<dbReference type="SUPFAM" id="SSF56112">
    <property type="entry name" value="Protein kinase-like (PK-like)"/>
    <property type="match status" value="1"/>
</dbReference>
<organism evidence="1 2">
    <name type="scientific">Edaphochlamys debaryana</name>
    <dbReference type="NCBI Taxonomy" id="47281"/>
    <lineage>
        <taxon>Eukaryota</taxon>
        <taxon>Viridiplantae</taxon>
        <taxon>Chlorophyta</taxon>
        <taxon>core chlorophytes</taxon>
        <taxon>Chlorophyceae</taxon>
        <taxon>CS clade</taxon>
        <taxon>Chlamydomonadales</taxon>
        <taxon>Chlamydomonadales incertae sedis</taxon>
        <taxon>Edaphochlamys</taxon>
    </lineage>
</organism>
<keyword evidence="2" id="KW-1185">Reference proteome</keyword>
<sequence>APEVYRKLPYNEKADVFRASSWACTRRRTTPRWCARATGRPAPCLKAPRVMAEAWELVEACWHDDPVQRPSMQEVVEALARLRAMELESPSDSAGVTGCGCVIS</sequence>
<dbReference type="EMBL" id="JAEHOE010000462">
    <property type="protein sequence ID" value="KAG2481839.1"/>
    <property type="molecule type" value="Genomic_DNA"/>
</dbReference>
<dbReference type="OrthoDB" id="551059at2759"/>
<evidence type="ECO:0000313" key="2">
    <source>
        <dbReference type="Proteomes" id="UP000612055"/>
    </source>
</evidence>
<dbReference type="InterPro" id="IPR011009">
    <property type="entry name" value="Kinase-like_dom_sf"/>
</dbReference>
<evidence type="ECO:0000313" key="1">
    <source>
        <dbReference type="EMBL" id="KAG2481839.1"/>
    </source>
</evidence>
<evidence type="ECO:0008006" key="3">
    <source>
        <dbReference type="Google" id="ProtNLM"/>
    </source>
</evidence>
<comment type="caution">
    <text evidence="1">The sequence shown here is derived from an EMBL/GenBank/DDBJ whole genome shotgun (WGS) entry which is preliminary data.</text>
</comment>
<gene>
    <name evidence="1" type="ORF">HYH03_019195</name>
</gene>